<organism evidence="1 2">
    <name type="scientific">Salvia divinorum</name>
    <name type="common">Maria pastora</name>
    <name type="synonym">Diviner's sage</name>
    <dbReference type="NCBI Taxonomy" id="28513"/>
    <lineage>
        <taxon>Eukaryota</taxon>
        <taxon>Viridiplantae</taxon>
        <taxon>Streptophyta</taxon>
        <taxon>Embryophyta</taxon>
        <taxon>Tracheophyta</taxon>
        <taxon>Spermatophyta</taxon>
        <taxon>Magnoliopsida</taxon>
        <taxon>eudicotyledons</taxon>
        <taxon>Gunneridae</taxon>
        <taxon>Pentapetalae</taxon>
        <taxon>asterids</taxon>
        <taxon>lamiids</taxon>
        <taxon>Lamiales</taxon>
        <taxon>Lamiaceae</taxon>
        <taxon>Nepetoideae</taxon>
        <taxon>Mentheae</taxon>
        <taxon>Salviinae</taxon>
        <taxon>Salvia</taxon>
        <taxon>Salvia subgen. Calosphace</taxon>
    </lineage>
</organism>
<sequence>MASFQDLLIYLLPVGHLNEVENKTQLRCESFLSCCYSGGCQCLRWWLVIDVSFQGNCMLTYLFLFPKLKI</sequence>
<gene>
    <name evidence="1" type="ORF">AAHA92_14121</name>
</gene>
<evidence type="ECO:0000313" key="2">
    <source>
        <dbReference type="Proteomes" id="UP001567538"/>
    </source>
</evidence>
<accession>A0ABD1HAI3</accession>
<comment type="caution">
    <text evidence="1">The sequence shown here is derived from an EMBL/GenBank/DDBJ whole genome shotgun (WGS) entry which is preliminary data.</text>
</comment>
<proteinExistence type="predicted"/>
<dbReference type="AlphaFoldDB" id="A0ABD1HAI3"/>
<dbReference type="EMBL" id="JBEAFC010000006">
    <property type="protein sequence ID" value="KAL1553444.1"/>
    <property type="molecule type" value="Genomic_DNA"/>
</dbReference>
<evidence type="ECO:0000313" key="1">
    <source>
        <dbReference type="EMBL" id="KAL1553444.1"/>
    </source>
</evidence>
<keyword evidence="2" id="KW-1185">Reference proteome</keyword>
<dbReference type="Proteomes" id="UP001567538">
    <property type="component" value="Unassembled WGS sequence"/>
</dbReference>
<protein>
    <submittedName>
        <fullName evidence="1">Uncharacterized protein</fullName>
    </submittedName>
</protein>
<reference evidence="1 2" key="1">
    <citation type="submission" date="2024-06" db="EMBL/GenBank/DDBJ databases">
        <title>A chromosome level genome sequence of Diviner's sage (Salvia divinorum).</title>
        <authorList>
            <person name="Ford S.A."/>
            <person name="Ro D.-K."/>
            <person name="Ness R.W."/>
            <person name="Phillips M.A."/>
        </authorList>
    </citation>
    <scope>NUCLEOTIDE SEQUENCE [LARGE SCALE GENOMIC DNA]</scope>
    <source>
        <strain evidence="1">SAF-2024a</strain>
        <tissue evidence="1">Leaf</tissue>
    </source>
</reference>
<name>A0ABD1HAI3_SALDI</name>